<evidence type="ECO:0000256" key="1">
    <source>
        <dbReference type="ARBA" id="ARBA00004496"/>
    </source>
</evidence>
<dbReference type="InterPro" id="IPR050637">
    <property type="entry name" value="NLRP_innate_immun_reg"/>
</dbReference>
<dbReference type="InterPro" id="IPR041267">
    <property type="entry name" value="NLRP_HD2"/>
</dbReference>
<sequence length="794" mass="91322">MYIQFLKMKIKEYCGKFATEYSLPSDERVDLAARYTEPVIIQRSKEQTEKYYRDHVRSVDASSQLLSNDKNHSIRIDQLFSADGDGNTPKTDSHGDSGRGKSFMLQKIMLDWASGELYSENFDVVFLLKCEELKCIFEELNLFGLLSWSCNLISDQISHILELKPEKVLILIDGIDEYVNHPSSHSMLLLTNSSDRARPMDILRSVLKGIFLPESFLLVTTRSIAADALMNLFKGPLRFTEIMGFSERGVQEYFQKFFQDEQLFSKTYESLKANEILLTACSVPLLCWMVCFCLKKHLTDDDRVMRELKTTTSIYVLFVSTLLEHHGHSQSVLTMLRRLGQRAEEGMKKREGLFVEKSVTAAGLDPATSVFLCKDSLKRNNRKVPVFKFVHLSFQEFFTGLFYVLLDEKESWGKVRELLRSLKSKGIISRPCPERRSNPVPSVIMFLCGLLNEKASSSLFEMIKWTVPHTIKLKTDLLDLKGRQRFTEIMGFSERGVQEYFQKFFQDEQLFSKTHESLKANEILLTACSVPLLCWMVCFCLKKHLTDDDRVMRELKTTTSIYVLFVSTLLEHHGHSQSVLTMLRSLGQRAEEGMKKQEGLFVEKSVTATGLDPATSVFLCKDSLKRNNRQVPVFKFVHLSFQEFFTGLFYVLLDEKESWGKVRELLRSLKSKGIISRPCPERRSNPVPSVMMFLCGLLNEKASSSLFEMIKWTVPQIIKLKTDLLESVLTVRRQHGCELFALRCLYELQDEEFVRRALGDWVSMNLSKVSLRSTVCWVLLYCLQGRDEEAAGLS</sequence>
<organism evidence="7 8">
    <name type="scientific">Sinocyclocheilus grahami</name>
    <name type="common">Dianchi golden-line fish</name>
    <name type="synonym">Barbus grahami</name>
    <dbReference type="NCBI Taxonomy" id="75366"/>
    <lineage>
        <taxon>Eukaryota</taxon>
        <taxon>Metazoa</taxon>
        <taxon>Chordata</taxon>
        <taxon>Craniata</taxon>
        <taxon>Vertebrata</taxon>
        <taxon>Euteleostomi</taxon>
        <taxon>Actinopterygii</taxon>
        <taxon>Neopterygii</taxon>
        <taxon>Teleostei</taxon>
        <taxon>Ostariophysi</taxon>
        <taxon>Cypriniformes</taxon>
        <taxon>Cyprinidae</taxon>
        <taxon>Cyprininae</taxon>
        <taxon>Sinocyclocheilus</taxon>
    </lineage>
</organism>
<dbReference type="Pfam" id="PF17776">
    <property type="entry name" value="NLRC4_HD2"/>
    <property type="match status" value="1"/>
</dbReference>
<reference evidence="7" key="2">
    <citation type="submission" date="2025-09" db="UniProtKB">
        <authorList>
            <consortium name="Ensembl"/>
        </authorList>
    </citation>
    <scope>IDENTIFICATION</scope>
</reference>
<dbReference type="AlphaFoldDB" id="A0A672QZV2"/>
<evidence type="ECO:0000259" key="6">
    <source>
        <dbReference type="PROSITE" id="PS50837"/>
    </source>
</evidence>
<feature type="domain" description="NACHT" evidence="6">
    <location>
        <begin position="95"/>
        <end position="223"/>
    </location>
</feature>
<keyword evidence="4" id="KW-0832">Ubl conjugation</keyword>
<dbReference type="GO" id="GO:0005737">
    <property type="term" value="C:cytoplasm"/>
    <property type="evidence" value="ECO:0007669"/>
    <property type="project" value="UniProtKB-SubCell"/>
</dbReference>
<dbReference type="PANTHER" id="PTHR45690">
    <property type="entry name" value="NACHT, LRR AND PYD DOMAINS-CONTAINING PROTEIN 12"/>
    <property type="match status" value="1"/>
</dbReference>
<protein>
    <recommendedName>
        <fullName evidence="6">NACHT domain-containing protein</fullName>
    </recommendedName>
</protein>
<keyword evidence="8" id="KW-1185">Reference proteome</keyword>
<dbReference type="PANTHER" id="PTHR45690:SF19">
    <property type="entry name" value="NACHT, LRR AND PYD DOMAINS-CONTAINING PROTEIN 3"/>
    <property type="match status" value="1"/>
</dbReference>
<evidence type="ECO:0000313" key="7">
    <source>
        <dbReference type="Ensembl" id="ENSSGRP00000081692.1"/>
    </source>
</evidence>
<proteinExistence type="predicted"/>
<evidence type="ECO:0000256" key="2">
    <source>
        <dbReference type="ARBA" id="ARBA00022490"/>
    </source>
</evidence>
<dbReference type="Pfam" id="PF05729">
    <property type="entry name" value="NACHT"/>
    <property type="match status" value="1"/>
</dbReference>
<dbReference type="InterPro" id="IPR007111">
    <property type="entry name" value="NACHT_NTPase"/>
</dbReference>
<dbReference type="Gene3D" id="3.40.50.300">
    <property type="entry name" value="P-loop containing nucleotide triphosphate hydrolases"/>
    <property type="match status" value="1"/>
</dbReference>
<accession>A0A672QZV2</accession>
<evidence type="ECO:0000313" key="8">
    <source>
        <dbReference type="Proteomes" id="UP000472262"/>
    </source>
</evidence>
<name>A0A672QZV2_SINGR</name>
<dbReference type="PROSITE" id="PS50837">
    <property type="entry name" value="NACHT"/>
    <property type="match status" value="1"/>
</dbReference>
<keyword evidence="3" id="KW-0677">Repeat</keyword>
<keyword evidence="5" id="KW-0395">Inflammatory response</keyword>
<dbReference type="SUPFAM" id="SSF52540">
    <property type="entry name" value="P-loop containing nucleoside triphosphate hydrolases"/>
    <property type="match status" value="1"/>
</dbReference>
<dbReference type="Ensembl" id="ENSSGRT00000086988.1">
    <property type="protein sequence ID" value="ENSSGRP00000081692.1"/>
    <property type="gene ID" value="ENSSGRG00000041341.1"/>
</dbReference>
<evidence type="ECO:0000256" key="4">
    <source>
        <dbReference type="ARBA" id="ARBA00022843"/>
    </source>
</evidence>
<dbReference type="Proteomes" id="UP000472262">
    <property type="component" value="Unassembled WGS sequence"/>
</dbReference>
<dbReference type="InParanoid" id="A0A672QZV2"/>
<evidence type="ECO:0000256" key="5">
    <source>
        <dbReference type="ARBA" id="ARBA00023198"/>
    </source>
</evidence>
<comment type="subcellular location">
    <subcellularLocation>
        <location evidence="1">Cytoplasm</location>
    </subcellularLocation>
</comment>
<reference evidence="7" key="1">
    <citation type="submission" date="2025-08" db="UniProtKB">
        <authorList>
            <consortium name="Ensembl"/>
        </authorList>
    </citation>
    <scope>IDENTIFICATION</scope>
</reference>
<dbReference type="InterPro" id="IPR027417">
    <property type="entry name" value="P-loop_NTPase"/>
</dbReference>
<evidence type="ECO:0000256" key="3">
    <source>
        <dbReference type="ARBA" id="ARBA00022737"/>
    </source>
</evidence>
<keyword evidence="2" id="KW-0963">Cytoplasm</keyword>